<evidence type="ECO:0000256" key="8">
    <source>
        <dbReference type="ARBA" id="ARBA00022692"/>
    </source>
</evidence>
<dbReference type="Gene3D" id="2.60.40.4100">
    <property type="entry name" value="Zona pellucida, ZP-C domain"/>
    <property type="match status" value="1"/>
</dbReference>
<dbReference type="GO" id="GO:0035804">
    <property type="term" value="F:structural constituent of egg coat"/>
    <property type="evidence" value="ECO:0007669"/>
    <property type="project" value="UniProtKB-UniRule"/>
</dbReference>
<dbReference type="Gene3D" id="2.60.40.3210">
    <property type="entry name" value="Zona pellucida, ZP-N domain"/>
    <property type="match status" value="1"/>
</dbReference>
<dbReference type="InterPro" id="IPR001507">
    <property type="entry name" value="ZP_dom"/>
</dbReference>
<dbReference type="Ensembl" id="ENSELUT00000008191.3">
    <property type="protein sequence ID" value="ENSELUP00000006875.2"/>
    <property type="gene ID" value="ENSELUG00000007711.3"/>
</dbReference>
<dbReference type="PANTHER" id="PTHR11576:SF2">
    <property type="entry name" value="ZONA PELLUCIDA SPERM-BINDING PROTEIN 3"/>
    <property type="match status" value="1"/>
</dbReference>
<dbReference type="GeneTree" id="ENSGT01030000234567"/>
<dbReference type="AlphaFoldDB" id="A0A3P8XQZ0"/>
<dbReference type="SMART" id="SM00241">
    <property type="entry name" value="ZP"/>
    <property type="match status" value="1"/>
</dbReference>
<dbReference type="OrthoDB" id="8880842at2759"/>
<evidence type="ECO:0000259" key="15">
    <source>
        <dbReference type="PROSITE" id="PS51034"/>
    </source>
</evidence>
<dbReference type="InterPro" id="IPR055356">
    <property type="entry name" value="ZP-N"/>
</dbReference>
<comment type="PTM">
    <text evidence="14">Proteolytically cleaved before the transmembrane segment to yield the secreted ectodomain incorporated in the zona pellucida.</text>
</comment>
<keyword evidence="9 14" id="KW-0732">Signal</keyword>
<evidence type="ECO:0000256" key="7">
    <source>
        <dbReference type="ARBA" id="ARBA00022685"/>
    </source>
</evidence>
<dbReference type="OMA" id="TEVSMIV"/>
<comment type="subcellular location">
    <subcellularLocation>
        <location evidence="1">Secreted</location>
        <location evidence="1">Extracellular space</location>
        <location evidence="1">Extracellular matrix</location>
    </subcellularLocation>
    <subcellularLocation>
        <location evidence="14">Zona pellucida</location>
    </subcellularLocation>
    <subcellularLocation>
        <location evidence="14">Cell membrane</location>
        <topology evidence="14">Single-pass type I membrane protein</topology>
    </subcellularLocation>
</comment>
<reference evidence="16" key="4">
    <citation type="submission" date="2025-09" db="UniProtKB">
        <authorList>
            <consortium name="Ensembl"/>
        </authorList>
    </citation>
    <scope>IDENTIFICATION</scope>
</reference>
<feature type="domain" description="ZP" evidence="15">
    <location>
        <begin position="68"/>
        <end position="333"/>
    </location>
</feature>
<accession>A0A3P8XQZ0</accession>
<keyword evidence="11" id="KW-0472">Membrane</keyword>
<dbReference type="PRINTS" id="PR00023">
    <property type="entry name" value="ZPELLUCIDA"/>
</dbReference>
<dbReference type="InParanoid" id="A0A3P8XQZ0"/>
<dbReference type="STRING" id="8010.ENSELUP00000006875"/>
<dbReference type="GO" id="GO:0005886">
    <property type="term" value="C:plasma membrane"/>
    <property type="evidence" value="ECO:0007669"/>
    <property type="project" value="UniProtKB-SubCell"/>
</dbReference>
<evidence type="ECO:0000256" key="2">
    <source>
        <dbReference type="ARBA" id="ARBA00006735"/>
    </source>
</evidence>
<keyword evidence="5 14" id="KW-0964">Secreted</keyword>
<evidence type="ECO:0000256" key="10">
    <source>
        <dbReference type="ARBA" id="ARBA00022989"/>
    </source>
</evidence>
<proteinExistence type="inferred from homology"/>
<dbReference type="Pfam" id="PF00100">
    <property type="entry name" value="Zona_pellucida"/>
    <property type="match status" value="1"/>
</dbReference>
<keyword evidence="4 14" id="KW-1003">Cell membrane</keyword>
<evidence type="ECO:0000256" key="9">
    <source>
        <dbReference type="ARBA" id="ARBA00022729"/>
    </source>
</evidence>
<dbReference type="GO" id="GO:0035803">
    <property type="term" value="P:egg coat formation"/>
    <property type="evidence" value="ECO:0007669"/>
    <property type="project" value="UniProtKB-UniRule"/>
</dbReference>
<keyword evidence="8" id="KW-0812">Transmembrane</keyword>
<evidence type="ECO:0000256" key="5">
    <source>
        <dbReference type="ARBA" id="ARBA00022525"/>
    </source>
</evidence>
<dbReference type="GO" id="GO:0032190">
    <property type="term" value="F:acrosin binding"/>
    <property type="evidence" value="ECO:0007669"/>
    <property type="project" value="TreeGrafter"/>
</dbReference>
<keyword evidence="7 14" id="KW-0165">Cleavage on pair of basic residues</keyword>
<dbReference type="PROSITE" id="PS51034">
    <property type="entry name" value="ZP_2"/>
    <property type="match status" value="1"/>
</dbReference>
<evidence type="ECO:0000256" key="4">
    <source>
        <dbReference type="ARBA" id="ARBA00022475"/>
    </source>
</evidence>
<keyword evidence="12 14" id="KW-1015">Disulfide bond</keyword>
<evidence type="ECO:0000256" key="12">
    <source>
        <dbReference type="ARBA" id="ARBA00023157"/>
    </source>
</evidence>
<dbReference type="GO" id="GO:2000344">
    <property type="term" value="P:positive regulation of acrosome reaction"/>
    <property type="evidence" value="ECO:0007669"/>
    <property type="project" value="UniProtKB-UniRule"/>
</dbReference>
<dbReference type="Pfam" id="PF23344">
    <property type="entry name" value="ZP-N"/>
    <property type="match status" value="1"/>
</dbReference>
<evidence type="ECO:0000313" key="16">
    <source>
        <dbReference type="Ensembl" id="ENSELUP00000006875.2"/>
    </source>
</evidence>
<dbReference type="InterPro" id="IPR055355">
    <property type="entry name" value="ZP-C"/>
</dbReference>
<evidence type="ECO:0000256" key="11">
    <source>
        <dbReference type="ARBA" id="ARBA00023136"/>
    </source>
</evidence>
<dbReference type="PANTHER" id="PTHR11576">
    <property type="entry name" value="ZONA PELLUCIDA SPERM-BINDING PROTEIN 3"/>
    <property type="match status" value="1"/>
</dbReference>
<reference evidence="16" key="2">
    <citation type="submission" date="2020-02" db="EMBL/GenBank/DDBJ databases">
        <title>Esox lucius (northern pike) genome, fEsoLuc1, primary haplotype.</title>
        <authorList>
            <person name="Myers G."/>
            <person name="Karagic N."/>
            <person name="Meyer A."/>
            <person name="Pippel M."/>
            <person name="Reichard M."/>
            <person name="Winkler S."/>
            <person name="Tracey A."/>
            <person name="Sims Y."/>
            <person name="Howe K."/>
            <person name="Rhie A."/>
            <person name="Formenti G."/>
            <person name="Durbin R."/>
            <person name="Fedrigo O."/>
            <person name="Jarvis E.D."/>
        </authorList>
    </citation>
    <scope>NUCLEOTIDE SEQUENCE [LARGE SCALE GENOMIC DNA]</scope>
</reference>
<sequence length="401" mass="45096">MLLLTRMYKLVFKVFIWLVVFNIVSCIRLLKEGPMIDSEGREYKSASLKHVKERHGFPLVGASTVRVKCTDTTMILLINSDLYNNGHHVSPEELFLGFGTEQNGCRAVPVSDTKFIIEAGLEDCGSKVTDGDDSIVYSNKLVYSPVPDNNIITRVISAVIPVACHYPRTHFVSSAIGLPLPPSVSVPPTVKPVILSSVFSLKLMTDDWQRERFSNKYHLGESLHIEASIRGAGQVSKRLYIESCVATLEPDVFSVPRYYFIEDHGCLTDSKEVGSNSRFLSRTRNDKLWLQLDAFKFQQDYRNTIYITCQLKALTTQYTSPQSKACNYANGRCFICRWSSVDRNHEVCRCCSNTCNRSPHEQPRNGNPSWISVHASKGSVVCDSVSLIPVIILPEKTKRSK</sequence>
<comment type="function">
    <text evidence="14">Component of the zona pellucida, an extracellular matrix surrounding oocytes which mediates sperm binding, induction of the acrosome reaction and prevents post-fertilization polyspermy. The zona pellucida is composed of 3 to 4 glycoproteins, ZP1, ZP2, ZP3, and ZP4. ZP3 is essential for sperm binding and zona matrix formation.</text>
</comment>
<evidence type="ECO:0000256" key="3">
    <source>
        <dbReference type="ARBA" id="ARBA00017980"/>
    </source>
</evidence>
<keyword evidence="17" id="KW-1185">Reference proteome</keyword>
<evidence type="ECO:0000256" key="1">
    <source>
        <dbReference type="ARBA" id="ARBA00004498"/>
    </source>
</evidence>
<evidence type="ECO:0000313" key="17">
    <source>
        <dbReference type="Proteomes" id="UP000265140"/>
    </source>
</evidence>
<keyword evidence="6 14" id="KW-0272">Extracellular matrix</keyword>
<dbReference type="Proteomes" id="UP000265140">
    <property type="component" value="Chromosome 7"/>
</dbReference>
<evidence type="ECO:0000256" key="6">
    <source>
        <dbReference type="ARBA" id="ARBA00022530"/>
    </source>
</evidence>
<dbReference type="GO" id="GO:0035805">
    <property type="term" value="C:egg coat"/>
    <property type="evidence" value="ECO:0007669"/>
    <property type="project" value="UniProtKB-SubCell"/>
</dbReference>
<keyword evidence="13" id="KW-0325">Glycoprotein</keyword>
<dbReference type="Bgee" id="ENSELUG00000007711">
    <property type="expression patterns" value="Expressed in ovary and 4 other cell types or tissues"/>
</dbReference>
<keyword evidence="10" id="KW-1133">Transmembrane helix</keyword>
<dbReference type="InterPro" id="IPR048290">
    <property type="entry name" value="ZP_chr"/>
</dbReference>
<dbReference type="GO" id="GO:0007339">
    <property type="term" value="P:binding of sperm to zona pellucida"/>
    <property type="evidence" value="ECO:0007669"/>
    <property type="project" value="UniProtKB-UniRule"/>
</dbReference>
<dbReference type="InterPro" id="IPR042235">
    <property type="entry name" value="ZP-C_dom"/>
</dbReference>
<evidence type="ECO:0000256" key="14">
    <source>
        <dbReference type="RuleBase" id="RU367066"/>
    </source>
</evidence>
<reference evidence="16" key="3">
    <citation type="submission" date="2025-08" db="UniProtKB">
        <authorList>
            <consortium name="Ensembl"/>
        </authorList>
    </citation>
    <scope>IDENTIFICATION</scope>
</reference>
<comment type="domain">
    <text evidence="14">The ZP domain is involved in the polymerization of the ZP proteins to form the zona pellucida.</text>
</comment>
<comment type="similarity">
    <text evidence="2 14">Belongs to the ZP domain family. ZPC subfamily.</text>
</comment>
<dbReference type="FunFam" id="2.60.40.4100:FF:000002">
    <property type="entry name" value="Zona pellucida sperm-binding protein 3"/>
    <property type="match status" value="1"/>
</dbReference>
<organism evidence="16 17">
    <name type="scientific">Esox lucius</name>
    <name type="common">Northern pike</name>
    <dbReference type="NCBI Taxonomy" id="8010"/>
    <lineage>
        <taxon>Eukaryota</taxon>
        <taxon>Metazoa</taxon>
        <taxon>Chordata</taxon>
        <taxon>Craniata</taxon>
        <taxon>Vertebrata</taxon>
        <taxon>Euteleostomi</taxon>
        <taxon>Actinopterygii</taxon>
        <taxon>Neopterygii</taxon>
        <taxon>Teleostei</taxon>
        <taxon>Protacanthopterygii</taxon>
        <taxon>Esociformes</taxon>
        <taxon>Esocidae</taxon>
        <taxon>Esox</taxon>
    </lineage>
</organism>
<evidence type="ECO:0000256" key="13">
    <source>
        <dbReference type="ARBA" id="ARBA00023180"/>
    </source>
</evidence>
<protein>
    <recommendedName>
        <fullName evidence="3 14">Zona pellucida sperm-binding protein 3</fullName>
    </recommendedName>
</protein>
<reference evidence="17" key="1">
    <citation type="journal article" date="2014" name="PLoS ONE">
        <title>The genome and linkage map of the northern pike (Esox lucius): conserved synteny revealed between the salmonid sister group and the Neoteleostei.</title>
        <authorList>
            <person name="Rondeau E.B."/>
            <person name="Minkley D.R."/>
            <person name="Leong J.S."/>
            <person name="Messmer A.M."/>
            <person name="Jantzen J.R."/>
            <person name="von Schalburg K.R."/>
            <person name="Lemon C."/>
            <person name="Bird N.H."/>
            <person name="Koop B.F."/>
        </authorList>
    </citation>
    <scope>NUCLEOTIDE SEQUENCE</scope>
</reference>
<dbReference type="FunFam" id="2.60.40.3210:FF:000001">
    <property type="entry name" value="Zona pellucida sperm-binding protein 3"/>
    <property type="match status" value="1"/>
</dbReference>
<name>A0A3P8XQZ0_ESOLU</name>